<evidence type="ECO:0000259" key="7">
    <source>
        <dbReference type="PROSITE" id="PS50110"/>
    </source>
</evidence>
<dbReference type="OrthoDB" id="9763792at2"/>
<organism evidence="8 9">
    <name type="scientific">Desulfomicrobium apsheronum</name>
    <dbReference type="NCBI Taxonomy" id="52560"/>
    <lineage>
        <taxon>Bacteria</taxon>
        <taxon>Pseudomonadati</taxon>
        <taxon>Thermodesulfobacteriota</taxon>
        <taxon>Desulfovibrionia</taxon>
        <taxon>Desulfovibrionales</taxon>
        <taxon>Desulfomicrobiaceae</taxon>
        <taxon>Desulfomicrobium</taxon>
    </lineage>
</organism>
<evidence type="ECO:0000313" key="9">
    <source>
        <dbReference type="Proteomes" id="UP000198635"/>
    </source>
</evidence>
<dbReference type="Gene3D" id="1.10.8.60">
    <property type="match status" value="1"/>
</dbReference>
<name>A0A1I3T9U3_9BACT</name>
<dbReference type="Gene3D" id="1.10.10.60">
    <property type="entry name" value="Homeodomain-like"/>
    <property type="match status" value="1"/>
</dbReference>
<dbReference type="InterPro" id="IPR002197">
    <property type="entry name" value="HTH_Fis"/>
</dbReference>
<dbReference type="GO" id="GO:0006355">
    <property type="term" value="P:regulation of DNA-templated transcription"/>
    <property type="evidence" value="ECO:0007669"/>
    <property type="project" value="InterPro"/>
</dbReference>
<sequence length="455" mass="50050">MIQPYPVLIIDDEADILTSFDLCLRSCGIDNIICCQKPAEALRIIDDQPLGAMILDLSMPGVTGQEILAHVRETRPGLPVIVATGVESIESAVECMKLGALDYLAKPVEEERLMASVRTALEMSRLRRENTSLRESLVQDRLANPQAFAHFTTASIKMRQIFKYLEAVAASPEPILINGETGVGKELAARAVHKLSCPGKPFVAVNVAGLDDMVFSDTLFGHRKGAFTGAVLARKGLVEQADDGVLFLDEIGDLNETSQVKLLRLLQEREYMPLGADLPRPSEARIVVATNRDLEAMTREGRFRKDLYYRLCTHMVRIPPLRERTDDIPVLLELFISQAAASFGKDAPRPSRCLISRLGAYPFPGNVRELRAFVFDAMGRWNGGDFSCGPDSDTAGHLGMHEELCFPATLPTIDETVHALVREAMSRADGVQTVAARWLGISQPALSKRLKKDGL</sequence>
<dbReference type="RefSeq" id="WP_092373616.1">
    <property type="nucleotide sequence ID" value="NZ_FORX01000005.1"/>
</dbReference>
<dbReference type="PANTHER" id="PTHR32071">
    <property type="entry name" value="TRANSCRIPTIONAL REGULATORY PROTEIN"/>
    <property type="match status" value="1"/>
</dbReference>
<dbReference type="PROSITE" id="PS00688">
    <property type="entry name" value="SIGMA54_INTERACT_3"/>
    <property type="match status" value="1"/>
</dbReference>
<keyword evidence="4" id="KW-0804">Transcription</keyword>
<reference evidence="9" key="1">
    <citation type="submission" date="2016-10" db="EMBL/GenBank/DDBJ databases">
        <authorList>
            <person name="Varghese N."/>
            <person name="Submissions S."/>
        </authorList>
    </citation>
    <scope>NUCLEOTIDE SEQUENCE [LARGE SCALE GENOMIC DNA]</scope>
    <source>
        <strain evidence="9">DSM 5918</strain>
    </source>
</reference>
<keyword evidence="2" id="KW-0067">ATP-binding</keyword>
<dbReference type="InterPro" id="IPR011006">
    <property type="entry name" value="CheY-like_superfamily"/>
</dbReference>
<dbReference type="InterPro" id="IPR003593">
    <property type="entry name" value="AAA+_ATPase"/>
</dbReference>
<dbReference type="Pfam" id="PF00072">
    <property type="entry name" value="Response_reg"/>
    <property type="match status" value="1"/>
</dbReference>
<dbReference type="Pfam" id="PF02954">
    <property type="entry name" value="HTH_8"/>
    <property type="match status" value="1"/>
</dbReference>
<evidence type="ECO:0000256" key="2">
    <source>
        <dbReference type="ARBA" id="ARBA00022840"/>
    </source>
</evidence>
<dbReference type="FunFam" id="3.40.50.300:FF:000006">
    <property type="entry name" value="DNA-binding transcriptional regulator NtrC"/>
    <property type="match status" value="1"/>
</dbReference>
<feature type="domain" description="Response regulatory" evidence="7">
    <location>
        <begin position="6"/>
        <end position="121"/>
    </location>
</feature>
<keyword evidence="1" id="KW-0547">Nucleotide-binding</keyword>
<evidence type="ECO:0000256" key="1">
    <source>
        <dbReference type="ARBA" id="ARBA00022741"/>
    </source>
</evidence>
<dbReference type="Pfam" id="PF00158">
    <property type="entry name" value="Sigma54_activat"/>
    <property type="match status" value="1"/>
</dbReference>
<dbReference type="InterPro" id="IPR058031">
    <property type="entry name" value="AAA_lid_NorR"/>
</dbReference>
<dbReference type="PANTHER" id="PTHR32071:SF13">
    <property type="entry name" value="RESPONSE REGULATOR HSFA"/>
    <property type="match status" value="1"/>
</dbReference>
<feature type="domain" description="Sigma-54 factor interaction" evidence="6">
    <location>
        <begin position="151"/>
        <end position="379"/>
    </location>
</feature>
<keyword evidence="5" id="KW-0597">Phosphoprotein</keyword>
<dbReference type="AlphaFoldDB" id="A0A1I3T9U3"/>
<dbReference type="InterPro" id="IPR001789">
    <property type="entry name" value="Sig_transdc_resp-reg_receiver"/>
</dbReference>
<dbReference type="Gene3D" id="3.40.50.2300">
    <property type="match status" value="1"/>
</dbReference>
<dbReference type="CDD" id="cd00009">
    <property type="entry name" value="AAA"/>
    <property type="match status" value="1"/>
</dbReference>
<keyword evidence="9" id="KW-1185">Reference proteome</keyword>
<proteinExistence type="predicted"/>
<dbReference type="SUPFAM" id="SSF52540">
    <property type="entry name" value="P-loop containing nucleoside triphosphate hydrolases"/>
    <property type="match status" value="1"/>
</dbReference>
<evidence type="ECO:0000256" key="5">
    <source>
        <dbReference type="PROSITE-ProRule" id="PRU00169"/>
    </source>
</evidence>
<dbReference type="GO" id="GO:0005524">
    <property type="term" value="F:ATP binding"/>
    <property type="evidence" value="ECO:0007669"/>
    <property type="project" value="UniProtKB-KW"/>
</dbReference>
<dbReference type="GO" id="GO:0043565">
    <property type="term" value="F:sequence-specific DNA binding"/>
    <property type="evidence" value="ECO:0007669"/>
    <property type="project" value="InterPro"/>
</dbReference>
<evidence type="ECO:0000259" key="6">
    <source>
        <dbReference type="PROSITE" id="PS50045"/>
    </source>
</evidence>
<dbReference type="Pfam" id="PF25601">
    <property type="entry name" value="AAA_lid_14"/>
    <property type="match status" value="1"/>
</dbReference>
<dbReference type="Proteomes" id="UP000198635">
    <property type="component" value="Unassembled WGS sequence"/>
</dbReference>
<gene>
    <name evidence="8" type="ORF">SAMN04488082_105136</name>
</gene>
<evidence type="ECO:0000313" key="8">
    <source>
        <dbReference type="EMBL" id="SFJ67380.1"/>
    </source>
</evidence>
<dbReference type="InterPro" id="IPR025944">
    <property type="entry name" value="Sigma_54_int_dom_CS"/>
</dbReference>
<dbReference type="PROSITE" id="PS50045">
    <property type="entry name" value="SIGMA54_INTERACT_4"/>
    <property type="match status" value="1"/>
</dbReference>
<dbReference type="InterPro" id="IPR002078">
    <property type="entry name" value="Sigma_54_int"/>
</dbReference>
<dbReference type="SMART" id="SM00382">
    <property type="entry name" value="AAA"/>
    <property type="match status" value="1"/>
</dbReference>
<dbReference type="STRING" id="52560.SAMN04488082_105136"/>
<dbReference type="EMBL" id="FORX01000005">
    <property type="protein sequence ID" value="SFJ67380.1"/>
    <property type="molecule type" value="Genomic_DNA"/>
</dbReference>
<dbReference type="SUPFAM" id="SSF52172">
    <property type="entry name" value="CheY-like"/>
    <property type="match status" value="1"/>
</dbReference>
<evidence type="ECO:0000256" key="3">
    <source>
        <dbReference type="ARBA" id="ARBA00023015"/>
    </source>
</evidence>
<dbReference type="Gene3D" id="3.40.50.300">
    <property type="entry name" value="P-loop containing nucleotide triphosphate hydrolases"/>
    <property type="match status" value="1"/>
</dbReference>
<feature type="modified residue" description="4-aspartylphosphate" evidence="5">
    <location>
        <position position="56"/>
    </location>
</feature>
<evidence type="ECO:0000256" key="4">
    <source>
        <dbReference type="ARBA" id="ARBA00023163"/>
    </source>
</evidence>
<dbReference type="PRINTS" id="PR01590">
    <property type="entry name" value="HTHFIS"/>
</dbReference>
<accession>A0A1I3T9U3</accession>
<dbReference type="InterPro" id="IPR027417">
    <property type="entry name" value="P-loop_NTPase"/>
</dbReference>
<dbReference type="PROSITE" id="PS50110">
    <property type="entry name" value="RESPONSE_REGULATORY"/>
    <property type="match status" value="1"/>
</dbReference>
<dbReference type="GO" id="GO:0000160">
    <property type="term" value="P:phosphorelay signal transduction system"/>
    <property type="evidence" value="ECO:0007669"/>
    <property type="project" value="InterPro"/>
</dbReference>
<keyword evidence="3" id="KW-0805">Transcription regulation</keyword>
<protein>
    <submittedName>
        <fullName evidence="8">Two component, sigma54 specific, transcriptional regulator, Fis family</fullName>
    </submittedName>
</protein>
<dbReference type="SMART" id="SM00448">
    <property type="entry name" value="REC"/>
    <property type="match status" value="1"/>
</dbReference>